<dbReference type="PANTHER" id="PTHR38786:SF1">
    <property type="entry name" value="FLAGELLAR FLIJ PROTEIN"/>
    <property type="match status" value="1"/>
</dbReference>
<dbReference type="GO" id="GO:0044781">
    <property type="term" value="P:bacterial-type flagellum organization"/>
    <property type="evidence" value="ECO:0007669"/>
    <property type="project" value="UniProtKB-KW"/>
</dbReference>
<keyword evidence="7" id="KW-1005">Bacterial flagellum biogenesis</keyword>
<keyword evidence="8" id="KW-0653">Protein transport</keyword>
<evidence type="ECO:0000256" key="3">
    <source>
        <dbReference type="ARBA" id="ARBA00020392"/>
    </source>
</evidence>
<dbReference type="GO" id="GO:0071973">
    <property type="term" value="P:bacterial-type flagellum-dependent cell motility"/>
    <property type="evidence" value="ECO:0007669"/>
    <property type="project" value="InterPro"/>
</dbReference>
<dbReference type="RefSeq" id="WP_174495461.1">
    <property type="nucleotide sequence ID" value="NZ_CADDWK010000003.1"/>
</dbReference>
<gene>
    <name evidence="12" type="ORF">HNQ94_001369</name>
</gene>
<proteinExistence type="inferred from homology"/>
<dbReference type="Pfam" id="PF02050">
    <property type="entry name" value="FliJ"/>
    <property type="match status" value="1"/>
</dbReference>
<keyword evidence="12" id="KW-0966">Cell projection</keyword>
<dbReference type="GO" id="GO:0009288">
    <property type="term" value="C:bacterial-type flagellum"/>
    <property type="evidence" value="ECO:0007669"/>
    <property type="project" value="InterPro"/>
</dbReference>
<dbReference type="PANTHER" id="PTHR38786">
    <property type="entry name" value="FLAGELLAR FLIJ PROTEIN"/>
    <property type="match status" value="1"/>
</dbReference>
<keyword evidence="4" id="KW-0813">Transport</keyword>
<evidence type="ECO:0000256" key="1">
    <source>
        <dbReference type="ARBA" id="ARBA00004413"/>
    </source>
</evidence>
<comment type="subcellular location">
    <subcellularLocation>
        <location evidence="1">Cell membrane</location>
        <topology evidence="1">Peripheral membrane protein</topology>
        <orientation evidence="1">Cytoplasmic side</orientation>
    </subcellularLocation>
</comment>
<dbReference type="NCBIfam" id="TIGR02473">
    <property type="entry name" value="flagell_FliJ"/>
    <property type="match status" value="1"/>
</dbReference>
<reference evidence="12 13" key="1">
    <citation type="submission" date="2020-08" db="EMBL/GenBank/DDBJ databases">
        <title>Genomic Encyclopedia of Type Strains, Phase IV (KMG-IV): sequencing the most valuable type-strain genomes for metagenomic binning, comparative biology and taxonomic classification.</title>
        <authorList>
            <person name="Goeker M."/>
        </authorList>
    </citation>
    <scope>NUCLEOTIDE SEQUENCE [LARGE SCALE GENOMIC DNA]</scope>
    <source>
        <strain evidence="12 13">DSM 19612</strain>
    </source>
</reference>
<keyword evidence="11" id="KW-0175">Coiled coil</keyword>
<evidence type="ECO:0000256" key="2">
    <source>
        <dbReference type="ARBA" id="ARBA00010004"/>
    </source>
</evidence>
<sequence>MTDVIAFEKILTVRTTEKDLAYKNYQQAVGNFENVATKLYNLLKEKEDIEITLSKTMESSIPAFQLHHYHQYINQLNDKINGLQQSVAQARMYMNEEQENLTDTYVEMKKIEKLVENKKTKKKQEMDKAEEQILDEVSIQQFIRNRKR</sequence>
<keyword evidence="6" id="KW-0145">Chemotaxis</keyword>
<keyword evidence="13" id="KW-1185">Reference proteome</keyword>
<evidence type="ECO:0000256" key="8">
    <source>
        <dbReference type="ARBA" id="ARBA00022927"/>
    </source>
</evidence>
<evidence type="ECO:0000313" key="13">
    <source>
        <dbReference type="Proteomes" id="UP000581688"/>
    </source>
</evidence>
<name>A0A841Q3G1_9BACI</name>
<keyword evidence="10" id="KW-1006">Bacterial flagellum protein export</keyword>
<dbReference type="InterPro" id="IPR053716">
    <property type="entry name" value="Flag_assembly_chemotaxis_eff"/>
</dbReference>
<evidence type="ECO:0000256" key="5">
    <source>
        <dbReference type="ARBA" id="ARBA00022475"/>
    </source>
</evidence>
<dbReference type="GO" id="GO:0015031">
    <property type="term" value="P:protein transport"/>
    <property type="evidence" value="ECO:0007669"/>
    <property type="project" value="UniProtKB-KW"/>
</dbReference>
<keyword evidence="12" id="KW-0969">Cilium</keyword>
<evidence type="ECO:0000256" key="10">
    <source>
        <dbReference type="ARBA" id="ARBA00023225"/>
    </source>
</evidence>
<keyword evidence="12" id="KW-0282">Flagellum</keyword>
<comment type="similarity">
    <text evidence="2">Belongs to the FliJ family.</text>
</comment>
<dbReference type="EMBL" id="JACHGH010000003">
    <property type="protein sequence ID" value="MBB6452923.1"/>
    <property type="molecule type" value="Genomic_DNA"/>
</dbReference>
<evidence type="ECO:0000256" key="9">
    <source>
        <dbReference type="ARBA" id="ARBA00023136"/>
    </source>
</evidence>
<keyword evidence="5" id="KW-1003">Cell membrane</keyword>
<keyword evidence="9" id="KW-0472">Membrane</keyword>
<organism evidence="12 13">
    <name type="scientific">Salirhabdus euzebyi</name>
    <dbReference type="NCBI Taxonomy" id="394506"/>
    <lineage>
        <taxon>Bacteria</taxon>
        <taxon>Bacillati</taxon>
        <taxon>Bacillota</taxon>
        <taxon>Bacilli</taxon>
        <taxon>Bacillales</taxon>
        <taxon>Bacillaceae</taxon>
        <taxon>Salirhabdus</taxon>
    </lineage>
</organism>
<feature type="coiled-coil region" evidence="11">
    <location>
        <begin position="73"/>
        <end position="132"/>
    </location>
</feature>
<evidence type="ECO:0000313" key="12">
    <source>
        <dbReference type="EMBL" id="MBB6452923.1"/>
    </source>
</evidence>
<dbReference type="GO" id="GO:0005886">
    <property type="term" value="C:plasma membrane"/>
    <property type="evidence" value="ECO:0007669"/>
    <property type="project" value="UniProtKB-SubCell"/>
</dbReference>
<comment type="caution">
    <text evidence="12">The sequence shown here is derived from an EMBL/GenBank/DDBJ whole genome shotgun (WGS) entry which is preliminary data.</text>
</comment>
<accession>A0A841Q3G1</accession>
<protein>
    <recommendedName>
        <fullName evidence="3">Flagellar FliJ protein</fullName>
    </recommendedName>
</protein>
<dbReference type="InterPro" id="IPR052570">
    <property type="entry name" value="FliJ"/>
</dbReference>
<dbReference type="InterPro" id="IPR012823">
    <property type="entry name" value="Flagell_FliJ"/>
</dbReference>
<dbReference type="Gene3D" id="1.10.287.1700">
    <property type="match status" value="1"/>
</dbReference>
<dbReference type="Proteomes" id="UP000581688">
    <property type="component" value="Unassembled WGS sequence"/>
</dbReference>
<dbReference type="AlphaFoldDB" id="A0A841Q3G1"/>
<evidence type="ECO:0000256" key="6">
    <source>
        <dbReference type="ARBA" id="ARBA00022500"/>
    </source>
</evidence>
<evidence type="ECO:0000256" key="11">
    <source>
        <dbReference type="SAM" id="Coils"/>
    </source>
</evidence>
<evidence type="ECO:0000256" key="7">
    <source>
        <dbReference type="ARBA" id="ARBA00022795"/>
    </source>
</evidence>
<dbReference type="GO" id="GO:0006935">
    <property type="term" value="P:chemotaxis"/>
    <property type="evidence" value="ECO:0007669"/>
    <property type="project" value="UniProtKB-KW"/>
</dbReference>
<evidence type="ECO:0000256" key="4">
    <source>
        <dbReference type="ARBA" id="ARBA00022448"/>
    </source>
</evidence>